<organism evidence="10">
    <name type="scientific">Haptolina ericina</name>
    <dbReference type="NCBI Taxonomy" id="156174"/>
    <lineage>
        <taxon>Eukaryota</taxon>
        <taxon>Haptista</taxon>
        <taxon>Haptophyta</taxon>
        <taxon>Prymnesiophyceae</taxon>
        <taxon>Prymnesiales</taxon>
        <taxon>Prymnesiaceae</taxon>
        <taxon>Haptolina</taxon>
    </lineage>
</organism>
<evidence type="ECO:0000256" key="3">
    <source>
        <dbReference type="ARBA" id="ARBA00013194"/>
    </source>
</evidence>
<evidence type="ECO:0000256" key="6">
    <source>
        <dbReference type="ARBA" id="ARBA00023235"/>
    </source>
</evidence>
<keyword evidence="6 7" id="KW-0413">Isomerase</keyword>
<feature type="domain" description="PPIase cyclophilin-type" evidence="9">
    <location>
        <begin position="270"/>
        <end position="435"/>
    </location>
</feature>
<keyword evidence="4" id="KW-0732">Signal</keyword>
<feature type="domain" description="PPIase FKBP-type" evidence="8">
    <location>
        <begin position="1"/>
        <end position="44"/>
    </location>
</feature>
<dbReference type="EC" id="5.2.1.8" evidence="3 7"/>
<dbReference type="PROSITE" id="PS50059">
    <property type="entry name" value="FKBP_PPIASE"/>
    <property type="match status" value="2"/>
</dbReference>
<evidence type="ECO:0000256" key="2">
    <source>
        <dbReference type="ARBA" id="ARBA00006577"/>
    </source>
</evidence>
<accession>A0A7S3ESB1</accession>
<dbReference type="GO" id="GO:0005737">
    <property type="term" value="C:cytoplasm"/>
    <property type="evidence" value="ECO:0007669"/>
    <property type="project" value="TreeGrafter"/>
</dbReference>
<dbReference type="EMBL" id="HBHX01009845">
    <property type="protein sequence ID" value="CAE0104807.1"/>
    <property type="molecule type" value="Transcribed_RNA"/>
</dbReference>
<dbReference type="PRINTS" id="PR00153">
    <property type="entry name" value="CSAPPISMRASE"/>
</dbReference>
<feature type="domain" description="PPIase FKBP-type" evidence="8">
    <location>
        <begin position="121"/>
        <end position="211"/>
    </location>
</feature>
<dbReference type="InterPro" id="IPR000774">
    <property type="entry name" value="PPIase_FKBP_N"/>
</dbReference>
<evidence type="ECO:0000259" key="8">
    <source>
        <dbReference type="PROSITE" id="PS50059"/>
    </source>
</evidence>
<dbReference type="Pfam" id="PF00160">
    <property type="entry name" value="Pro_isomerase"/>
    <property type="match status" value="1"/>
</dbReference>
<comment type="catalytic activity">
    <reaction evidence="1 7">
        <text>[protein]-peptidylproline (omega=180) = [protein]-peptidylproline (omega=0)</text>
        <dbReference type="Rhea" id="RHEA:16237"/>
        <dbReference type="Rhea" id="RHEA-COMP:10747"/>
        <dbReference type="Rhea" id="RHEA-COMP:10748"/>
        <dbReference type="ChEBI" id="CHEBI:83833"/>
        <dbReference type="ChEBI" id="CHEBI:83834"/>
        <dbReference type="EC" id="5.2.1.8"/>
    </reaction>
</comment>
<dbReference type="Gene3D" id="2.40.100.10">
    <property type="entry name" value="Cyclophilin-like"/>
    <property type="match status" value="1"/>
</dbReference>
<keyword evidence="5 7" id="KW-0697">Rotamase</keyword>
<evidence type="ECO:0000256" key="4">
    <source>
        <dbReference type="ARBA" id="ARBA00022729"/>
    </source>
</evidence>
<sequence length="445" mass="47753">MLMRPGDKWVLSIPSNLAYGDRGSGSKIPGGAALVFELELISVRAASWRDWLTPNVGLCVCFLAYKLYSLLGGGGASPESKAFDEKFLAENALKEGVVTLASGLQYKVLRAGGGDRHPLPNSPCDCHYEGRCAADYPGGKKFDSSYDRGSPTTFAPNQVIKGWTEALQLMREGDKWELFIPSELAYGERGSGGKIPPGAALNFEIEILKVKASSGFNVFGFDMSDPKTLGLLFLGLFMVWNALSGGGGDGAKGPKVTLDQASDPSNPRVYFDMAIDDEAKGRIEMELFAEVCPKTAENFRCLCTGEKGTGKRGKPLHFAGSSFHRVIPAFMCQGGDFTDGNGRGGESIYGETFEDEWDNGYICHSEPMLLSMANAGPDTNGSQFFLTTRATPHLDGKHVVFGRVVDGKEVVREIETCGSGGGHPRKRITIASCGEIEVAGHSKAD</sequence>
<evidence type="ECO:0000256" key="1">
    <source>
        <dbReference type="ARBA" id="ARBA00000971"/>
    </source>
</evidence>
<dbReference type="SUPFAM" id="SSF50891">
    <property type="entry name" value="Cyclophilin-like"/>
    <property type="match status" value="1"/>
</dbReference>
<dbReference type="InterPro" id="IPR020892">
    <property type="entry name" value="Cyclophilin-type_PPIase_CS"/>
</dbReference>
<dbReference type="CDD" id="cd01926">
    <property type="entry name" value="cyclophilin_ABH_like"/>
    <property type="match status" value="1"/>
</dbReference>
<protein>
    <recommendedName>
        <fullName evidence="3 7">peptidylprolyl isomerase</fullName>
        <ecNumber evidence="3 7">5.2.1.8</ecNumber>
    </recommendedName>
</protein>
<dbReference type="GO" id="GO:0016018">
    <property type="term" value="F:cyclosporin A binding"/>
    <property type="evidence" value="ECO:0007669"/>
    <property type="project" value="TreeGrafter"/>
</dbReference>
<dbReference type="PANTHER" id="PTHR11071">
    <property type="entry name" value="PEPTIDYL-PROLYL CIS-TRANS ISOMERASE"/>
    <property type="match status" value="1"/>
</dbReference>
<dbReference type="GO" id="GO:0006457">
    <property type="term" value="P:protein folding"/>
    <property type="evidence" value="ECO:0007669"/>
    <property type="project" value="InterPro"/>
</dbReference>
<dbReference type="InterPro" id="IPR001179">
    <property type="entry name" value="PPIase_FKBP_dom"/>
</dbReference>
<evidence type="ECO:0000256" key="7">
    <source>
        <dbReference type="PROSITE-ProRule" id="PRU00277"/>
    </source>
</evidence>
<evidence type="ECO:0000313" key="10">
    <source>
        <dbReference type="EMBL" id="CAE0104807.1"/>
    </source>
</evidence>
<dbReference type="SUPFAM" id="SSF54534">
    <property type="entry name" value="FKBP-like"/>
    <property type="match status" value="2"/>
</dbReference>
<dbReference type="Pfam" id="PF01346">
    <property type="entry name" value="FKBP_N"/>
    <property type="match status" value="1"/>
</dbReference>
<reference evidence="10" key="1">
    <citation type="submission" date="2021-01" db="EMBL/GenBank/DDBJ databases">
        <authorList>
            <person name="Corre E."/>
            <person name="Pelletier E."/>
            <person name="Niang G."/>
            <person name="Scheremetjew M."/>
            <person name="Finn R."/>
            <person name="Kale V."/>
            <person name="Holt S."/>
            <person name="Cochrane G."/>
            <person name="Meng A."/>
            <person name="Brown T."/>
            <person name="Cohen L."/>
        </authorList>
    </citation>
    <scope>NUCLEOTIDE SEQUENCE</scope>
    <source>
        <strain evidence="10">CCMP281</strain>
    </source>
</reference>
<evidence type="ECO:0000256" key="5">
    <source>
        <dbReference type="ARBA" id="ARBA00023110"/>
    </source>
</evidence>
<dbReference type="Pfam" id="PF00254">
    <property type="entry name" value="FKBP_C"/>
    <property type="match status" value="2"/>
</dbReference>
<dbReference type="GO" id="GO:0003755">
    <property type="term" value="F:peptidyl-prolyl cis-trans isomerase activity"/>
    <property type="evidence" value="ECO:0007669"/>
    <property type="project" value="UniProtKB-KW"/>
</dbReference>
<dbReference type="InterPro" id="IPR046357">
    <property type="entry name" value="PPIase_dom_sf"/>
</dbReference>
<evidence type="ECO:0000259" key="9">
    <source>
        <dbReference type="PROSITE" id="PS50072"/>
    </source>
</evidence>
<dbReference type="FunFam" id="2.40.100.10:FF:000022">
    <property type="entry name" value="Peptidyl-prolyl cis-trans isomerase CYP95"/>
    <property type="match status" value="1"/>
</dbReference>
<gene>
    <name evidence="10" type="ORF">HERI1096_LOCUS5465</name>
</gene>
<proteinExistence type="inferred from homology"/>
<dbReference type="Gene3D" id="3.10.50.40">
    <property type="match status" value="2"/>
</dbReference>
<dbReference type="InterPro" id="IPR029000">
    <property type="entry name" value="Cyclophilin-like_dom_sf"/>
</dbReference>
<name>A0A7S3ESB1_9EUKA</name>
<dbReference type="AlphaFoldDB" id="A0A7S3ESB1"/>
<comment type="similarity">
    <text evidence="2">Belongs to the FKBP-type PPIase family.</text>
</comment>
<dbReference type="PANTHER" id="PTHR11071:SF561">
    <property type="entry name" value="PEPTIDYL-PROLYL CIS-TRANS ISOMERASE D-RELATED"/>
    <property type="match status" value="1"/>
</dbReference>
<dbReference type="FunFam" id="3.10.50.40:FF:000045">
    <property type="entry name" value="Peptidyl-prolyl cis-trans isomerase"/>
    <property type="match status" value="1"/>
</dbReference>
<dbReference type="PROSITE" id="PS00170">
    <property type="entry name" value="CSA_PPIASE_1"/>
    <property type="match status" value="1"/>
</dbReference>
<dbReference type="InterPro" id="IPR002130">
    <property type="entry name" value="Cyclophilin-type_PPIase_dom"/>
</dbReference>
<dbReference type="PROSITE" id="PS50072">
    <property type="entry name" value="CSA_PPIASE_2"/>
    <property type="match status" value="1"/>
</dbReference>